<protein>
    <recommendedName>
        <fullName evidence="3">tRNA-splicing endonuclease subunit Sen15 domain-containing protein</fullName>
    </recommendedName>
</protein>
<evidence type="ECO:0000313" key="4">
    <source>
        <dbReference type="EMBL" id="WFD28641.1"/>
    </source>
</evidence>
<dbReference type="GO" id="GO:0000214">
    <property type="term" value="C:tRNA-intron endonuclease complex"/>
    <property type="evidence" value="ECO:0007669"/>
    <property type="project" value="InterPro"/>
</dbReference>
<dbReference type="Gene3D" id="3.40.1350.10">
    <property type="match status" value="1"/>
</dbReference>
<organism evidence="4 5">
    <name type="scientific">Malassezia nana</name>
    <dbReference type="NCBI Taxonomy" id="180528"/>
    <lineage>
        <taxon>Eukaryota</taxon>
        <taxon>Fungi</taxon>
        <taxon>Dikarya</taxon>
        <taxon>Basidiomycota</taxon>
        <taxon>Ustilaginomycotina</taxon>
        <taxon>Malasseziomycetes</taxon>
        <taxon>Malasseziales</taxon>
        <taxon>Malasseziaceae</taxon>
        <taxon>Malassezia</taxon>
    </lineage>
</organism>
<feature type="domain" description="tRNA-splicing endonuclease subunit Sen15" evidence="3">
    <location>
        <begin position="37"/>
        <end position="148"/>
    </location>
</feature>
<dbReference type="InterPro" id="IPR036167">
    <property type="entry name" value="tRNA_intron_Endo_cat-like_sf"/>
</dbReference>
<evidence type="ECO:0000259" key="3">
    <source>
        <dbReference type="Pfam" id="PF09631"/>
    </source>
</evidence>
<accession>A0AAF0J3X9</accession>
<dbReference type="InterPro" id="IPR011856">
    <property type="entry name" value="tRNA_endonuc-like_dom_sf"/>
</dbReference>
<dbReference type="PANTHER" id="PTHR28518">
    <property type="entry name" value="TRNA-SPLICING ENDONUCLEASE SUBUNIT SEN15"/>
    <property type="match status" value="1"/>
</dbReference>
<reference evidence="4" key="1">
    <citation type="submission" date="2023-03" db="EMBL/GenBank/DDBJ databases">
        <title>Mating type loci evolution in Malassezia.</title>
        <authorList>
            <person name="Coelho M.A."/>
        </authorList>
    </citation>
    <scope>NUCLEOTIDE SEQUENCE</scope>
    <source>
        <strain evidence="4">CBS 9557</strain>
    </source>
</reference>
<keyword evidence="5" id="KW-1185">Reference proteome</keyword>
<keyword evidence="2" id="KW-0819">tRNA processing</keyword>
<comment type="similarity">
    <text evidence="1">Belongs to the SEN15 family.</text>
</comment>
<evidence type="ECO:0000313" key="5">
    <source>
        <dbReference type="Proteomes" id="UP001213623"/>
    </source>
</evidence>
<dbReference type="PANTHER" id="PTHR28518:SF1">
    <property type="entry name" value="TRNA-SPLICING ENDONUCLEASE SUBUNIT SEN15"/>
    <property type="match status" value="1"/>
</dbReference>
<dbReference type="SUPFAM" id="SSF53032">
    <property type="entry name" value="tRNA-intron endonuclease catalytic domain-like"/>
    <property type="match status" value="1"/>
</dbReference>
<dbReference type="GO" id="GO:0000213">
    <property type="term" value="F:tRNA-intron lyase activity"/>
    <property type="evidence" value="ECO:0007669"/>
    <property type="project" value="TreeGrafter"/>
</dbReference>
<dbReference type="InterPro" id="IPR018593">
    <property type="entry name" value="tRNA-endonuc_su_Sen15"/>
</dbReference>
<evidence type="ECO:0000256" key="2">
    <source>
        <dbReference type="ARBA" id="ARBA00022694"/>
    </source>
</evidence>
<name>A0AAF0J3X9_9BASI</name>
<gene>
    <name evidence="4" type="ORF">MNAN1_003654</name>
</gene>
<dbReference type="Proteomes" id="UP001213623">
    <property type="component" value="Chromosome 7"/>
</dbReference>
<dbReference type="GO" id="GO:0003676">
    <property type="term" value="F:nucleic acid binding"/>
    <property type="evidence" value="ECO:0007669"/>
    <property type="project" value="InterPro"/>
</dbReference>
<dbReference type="GO" id="GO:0000379">
    <property type="term" value="P:tRNA-type intron splice site recognition and cleavage"/>
    <property type="evidence" value="ECO:0007669"/>
    <property type="project" value="InterPro"/>
</dbReference>
<evidence type="ECO:0000256" key="1">
    <source>
        <dbReference type="ARBA" id="ARBA00006091"/>
    </source>
</evidence>
<dbReference type="InterPro" id="IPR042777">
    <property type="entry name" value="Sen15_fungi"/>
</dbReference>
<sequence>MMHGKPAAAPQAATHEAFAIVQSLCDTYPSQASALFQTYVDLRYAARWRDLQVRSIQRRVGATDAASEAANADFGANGWAIFVGVAPGSKDKQVVVPMVLEQAIDSAMLGNLFARLPEDAVHTHVLLAMMSNDATVVYYRLSQGMVKPIN</sequence>
<dbReference type="Pfam" id="PF09631">
    <property type="entry name" value="Sen15"/>
    <property type="match status" value="1"/>
</dbReference>
<dbReference type="AlphaFoldDB" id="A0AAF0J3X9"/>
<proteinExistence type="inferred from homology"/>
<dbReference type="EMBL" id="CP119898">
    <property type="protein sequence ID" value="WFD28641.1"/>
    <property type="molecule type" value="Genomic_DNA"/>
</dbReference>